<dbReference type="PANTHER" id="PTHR11407:SF36">
    <property type="entry name" value="GEO02684P1-RELATED"/>
    <property type="match status" value="1"/>
</dbReference>
<reference evidence="7" key="1">
    <citation type="submission" date="2013-07" db="EMBL/GenBank/DDBJ databases">
        <authorList>
            <person name="Geib S."/>
        </authorList>
    </citation>
    <scope>NUCLEOTIDE SEQUENCE</scope>
</reference>
<dbReference type="Pfam" id="PF00062">
    <property type="entry name" value="Lys"/>
    <property type="match status" value="1"/>
</dbReference>
<evidence type="ECO:0000256" key="1">
    <source>
        <dbReference type="ARBA" id="ARBA00010859"/>
    </source>
</evidence>
<dbReference type="PROSITE" id="PS51348">
    <property type="entry name" value="GLYCOSYL_HYDROL_F22_2"/>
    <property type="match status" value="1"/>
</dbReference>
<dbReference type="OrthoDB" id="17373at2759"/>
<dbReference type="InterPro" id="IPR023346">
    <property type="entry name" value="Lysozyme-like_dom_sf"/>
</dbReference>
<organism evidence="7">
    <name type="scientific">Ceratitis capitata</name>
    <name type="common">Mediterranean fruit fly</name>
    <name type="synonym">Tephritis capitata</name>
    <dbReference type="NCBI Taxonomy" id="7213"/>
    <lineage>
        <taxon>Eukaryota</taxon>
        <taxon>Metazoa</taxon>
        <taxon>Ecdysozoa</taxon>
        <taxon>Arthropoda</taxon>
        <taxon>Hexapoda</taxon>
        <taxon>Insecta</taxon>
        <taxon>Pterygota</taxon>
        <taxon>Neoptera</taxon>
        <taxon>Endopterygota</taxon>
        <taxon>Diptera</taxon>
        <taxon>Brachycera</taxon>
        <taxon>Muscomorpha</taxon>
        <taxon>Tephritoidea</taxon>
        <taxon>Tephritidae</taxon>
        <taxon>Ceratitis</taxon>
        <taxon>Ceratitis</taxon>
    </lineage>
</organism>
<dbReference type="InterPro" id="IPR000974">
    <property type="entry name" value="Glyco_hydro_22_lys"/>
</dbReference>
<keyword evidence="2 5" id="KW-0732">Signal</keyword>
<dbReference type="KEGG" id="ccat:101462015"/>
<evidence type="ECO:0000256" key="2">
    <source>
        <dbReference type="ARBA" id="ARBA00022729"/>
    </source>
</evidence>
<dbReference type="PRINTS" id="PR00135">
    <property type="entry name" value="LYZLACT"/>
</dbReference>
<dbReference type="EMBL" id="GAMC01000254">
    <property type="protein sequence ID" value="JAC06302.1"/>
    <property type="molecule type" value="mRNA"/>
</dbReference>
<evidence type="ECO:0000313" key="7">
    <source>
        <dbReference type="EMBL" id="JAC06302.1"/>
    </source>
</evidence>
<dbReference type="InterPro" id="IPR001916">
    <property type="entry name" value="Glyco_hydro_22"/>
</dbReference>
<dbReference type="InterPro" id="IPR019799">
    <property type="entry name" value="Glyco_hydro_22_CS"/>
</dbReference>
<dbReference type="CDD" id="cd16899">
    <property type="entry name" value="LYZ_C_invert"/>
    <property type="match status" value="1"/>
</dbReference>
<feature type="signal peptide" evidence="5">
    <location>
        <begin position="1"/>
        <end position="19"/>
    </location>
</feature>
<dbReference type="AlphaFoldDB" id="W8CBQ9"/>
<dbReference type="GeneID" id="101462015"/>
<evidence type="ECO:0000259" key="6">
    <source>
        <dbReference type="PROSITE" id="PS00128"/>
    </source>
</evidence>
<evidence type="ECO:0000256" key="5">
    <source>
        <dbReference type="SAM" id="SignalP"/>
    </source>
</evidence>
<accession>W8CBQ9</accession>
<dbReference type="PROSITE" id="PS00128">
    <property type="entry name" value="GLYCOSYL_HYDROL_F22_1"/>
    <property type="match status" value="1"/>
</dbReference>
<sequence>MKVCAFFLLALALATPAFGKTFTRCTLAQELLSLGVPKDQLAIWTCIAEHESSYRTGVVGPTNKNGSNDYGIFQINNYYWCQPSSGRFSYNECNLSCDALLTDDISNSVTCARKIQKQQGWTAWSTWKYCNGTLPSIDSCF</sequence>
<dbReference type="Gene3D" id="1.10.530.10">
    <property type="match status" value="1"/>
</dbReference>
<proteinExistence type="evidence at transcript level"/>
<dbReference type="GO" id="GO:0003796">
    <property type="term" value="F:lysozyme activity"/>
    <property type="evidence" value="ECO:0007669"/>
    <property type="project" value="InterPro"/>
</dbReference>
<name>W8CBQ9_CERCA</name>
<evidence type="ECO:0000256" key="3">
    <source>
        <dbReference type="ARBA" id="ARBA00023157"/>
    </source>
</evidence>
<feature type="chain" id="PRO_5004907155" evidence="5">
    <location>
        <begin position="20"/>
        <end position="141"/>
    </location>
</feature>
<dbReference type="PANTHER" id="PTHR11407">
    <property type="entry name" value="LYSOZYME C"/>
    <property type="match status" value="1"/>
</dbReference>
<feature type="domain" description="Glycosyl hydrolases family 22 (GH22)" evidence="6">
    <location>
        <begin position="93"/>
        <end position="111"/>
    </location>
</feature>
<comment type="similarity">
    <text evidence="1 4">Belongs to the glycosyl hydrolase 22 family.</text>
</comment>
<keyword evidence="3" id="KW-1015">Disulfide bond</keyword>
<evidence type="ECO:0000256" key="4">
    <source>
        <dbReference type="RuleBase" id="RU004440"/>
    </source>
</evidence>
<reference evidence="7" key="2">
    <citation type="journal article" date="2014" name="BMC Genomics">
        <title>A genomic perspective to assessing quality of mass-reared SIT flies used in Mediterranean fruit fly (Ceratitis capitata) eradication in California.</title>
        <authorList>
            <person name="Calla B."/>
            <person name="Hall B."/>
            <person name="Hou S."/>
            <person name="Geib S.M."/>
        </authorList>
    </citation>
    <scope>NUCLEOTIDE SEQUENCE</scope>
</reference>
<gene>
    <name evidence="7" type="primary">LYS1</name>
</gene>
<dbReference type="PRINTS" id="PR00137">
    <property type="entry name" value="LYSOZYME"/>
</dbReference>
<dbReference type="SMART" id="SM00263">
    <property type="entry name" value="LYZ1"/>
    <property type="match status" value="1"/>
</dbReference>
<protein>
    <submittedName>
        <fullName evidence="7">Lysozyme 1</fullName>
    </submittedName>
</protein>
<dbReference type="SUPFAM" id="SSF53955">
    <property type="entry name" value="Lysozyme-like"/>
    <property type="match status" value="1"/>
</dbReference>
<dbReference type="FunFam" id="1.10.530.10:FF:000001">
    <property type="entry name" value="Lysozyme C"/>
    <property type="match status" value="1"/>
</dbReference>